<dbReference type="AlphaFoldDB" id="F4G3G6"/>
<dbReference type="InterPro" id="IPR051257">
    <property type="entry name" value="Diverse_CBS-Domain"/>
</dbReference>
<dbReference type="Gene3D" id="3.10.580.10">
    <property type="entry name" value="CBS-domain"/>
    <property type="match status" value="1"/>
</dbReference>
<evidence type="ECO:0000313" key="4">
    <source>
        <dbReference type="EMBL" id="AEB95336.1"/>
    </source>
</evidence>
<dbReference type="CDD" id="cd09836">
    <property type="entry name" value="CBS_pair_arch"/>
    <property type="match status" value="1"/>
</dbReference>
<dbReference type="Proteomes" id="UP000007812">
    <property type="component" value="Chromosome"/>
</dbReference>
<proteinExistence type="predicted"/>
<dbReference type="PANTHER" id="PTHR43080">
    <property type="entry name" value="CBS DOMAIN-CONTAINING PROTEIN CBSX3, MITOCHONDRIAL"/>
    <property type="match status" value="1"/>
</dbReference>
<dbReference type="HOGENOM" id="CLU_040681_12_1_2"/>
<dbReference type="PATRIC" id="fig|1006006.8.peg.1227"/>
<evidence type="ECO:0000256" key="2">
    <source>
        <dbReference type="PROSITE-ProRule" id="PRU00703"/>
    </source>
</evidence>
<dbReference type="PANTHER" id="PTHR43080:SF2">
    <property type="entry name" value="CBS DOMAIN-CONTAINING PROTEIN"/>
    <property type="match status" value="1"/>
</dbReference>
<feature type="domain" description="CBS" evidence="3">
    <location>
        <begin position="72"/>
        <end position="128"/>
    </location>
</feature>
<dbReference type="GeneID" id="10493422"/>
<sequence length="164" mass="17878">MTRTVSEVANKIIRVVREEDTIVSAATEMKNHNIGSMLVVDNQGQIVGIVTERDVVRAMADRRLDGKVKDYMTSSVKGVTEETSVEEAVGIMLENGFRHLPVIGKEGKVIGIVSIRDLARALSDNHFLQYGKEWTEVKSSGVTCPVCGLEIDEMGYCNCGTGSS</sequence>
<dbReference type="PROSITE" id="PS51371">
    <property type="entry name" value="CBS"/>
    <property type="match status" value="2"/>
</dbReference>
<organism evidence="4 5">
    <name type="scientific">Metallosphaera cuprina (strain Ar-4)</name>
    <dbReference type="NCBI Taxonomy" id="1006006"/>
    <lineage>
        <taxon>Archaea</taxon>
        <taxon>Thermoproteota</taxon>
        <taxon>Thermoprotei</taxon>
        <taxon>Sulfolobales</taxon>
        <taxon>Sulfolobaceae</taxon>
        <taxon>Metallosphaera</taxon>
    </lineage>
</organism>
<feature type="domain" description="CBS" evidence="3">
    <location>
        <begin position="9"/>
        <end position="66"/>
    </location>
</feature>
<dbReference type="SMART" id="SM00116">
    <property type="entry name" value="CBS"/>
    <property type="match status" value="2"/>
</dbReference>
<dbReference type="Pfam" id="PF00571">
    <property type="entry name" value="CBS"/>
    <property type="match status" value="2"/>
</dbReference>
<dbReference type="SUPFAM" id="SSF54631">
    <property type="entry name" value="CBS-domain pair"/>
    <property type="match status" value="1"/>
</dbReference>
<name>F4G3G6_METCR</name>
<evidence type="ECO:0000313" key="5">
    <source>
        <dbReference type="Proteomes" id="UP000007812"/>
    </source>
</evidence>
<accession>F4G3G6</accession>
<protein>
    <submittedName>
        <fullName evidence="4">Signal-transduction protein</fullName>
    </submittedName>
</protein>
<evidence type="ECO:0000259" key="3">
    <source>
        <dbReference type="PROSITE" id="PS51371"/>
    </source>
</evidence>
<reference evidence="4 5" key="1">
    <citation type="journal article" date="2011" name="J. Bacteriol.">
        <title>Complete genome sequence of Metallosphaera cuprina, a metal sulfide-oxidizing archaeon from a hot spring.</title>
        <authorList>
            <person name="Liu L.J."/>
            <person name="You X.Y."/>
            <person name="Zheng H."/>
            <person name="Wang S."/>
            <person name="Jiang C.Y."/>
            <person name="Liu S.J."/>
        </authorList>
    </citation>
    <scope>NUCLEOTIDE SEQUENCE [LARGE SCALE GENOMIC DNA]</scope>
    <source>
        <strain evidence="4 5">Ar-4</strain>
    </source>
</reference>
<evidence type="ECO:0000256" key="1">
    <source>
        <dbReference type="ARBA" id="ARBA00023122"/>
    </source>
</evidence>
<dbReference type="eggNOG" id="arCOG00606">
    <property type="taxonomic scope" value="Archaea"/>
</dbReference>
<keyword evidence="1 2" id="KW-0129">CBS domain</keyword>
<dbReference type="InterPro" id="IPR000644">
    <property type="entry name" value="CBS_dom"/>
</dbReference>
<dbReference type="OrthoDB" id="8919at2157"/>
<keyword evidence="5" id="KW-1185">Reference proteome</keyword>
<dbReference type="KEGG" id="mcn:Mcup_1231"/>
<dbReference type="EMBL" id="CP002656">
    <property type="protein sequence ID" value="AEB95336.1"/>
    <property type="molecule type" value="Genomic_DNA"/>
</dbReference>
<gene>
    <name evidence="4" type="ordered locus">Mcup_1231</name>
</gene>
<dbReference type="STRING" id="1006006.Mcup_1231"/>
<dbReference type="InterPro" id="IPR046342">
    <property type="entry name" value="CBS_dom_sf"/>
</dbReference>
<dbReference type="RefSeq" id="WP_013737834.1">
    <property type="nucleotide sequence ID" value="NC_015435.1"/>
</dbReference>